<dbReference type="InterPro" id="IPR011611">
    <property type="entry name" value="PfkB_dom"/>
</dbReference>
<gene>
    <name evidence="4" type="ORF">BN1221_01582c</name>
</gene>
<dbReference type="EC" id="2.7.1.-" evidence="4"/>
<dbReference type="STRING" id="1109412.BN1221_01582c"/>
<reference evidence="5" key="1">
    <citation type="submission" date="2015-01" db="EMBL/GenBank/DDBJ databases">
        <authorList>
            <person name="Paterson Steve"/>
        </authorList>
    </citation>
    <scope>NUCLEOTIDE SEQUENCE [LARGE SCALE GENOMIC DNA]</scope>
    <source>
        <strain evidence="5">OBR1</strain>
    </source>
</reference>
<keyword evidence="1 4" id="KW-0808">Transferase</keyword>
<keyword evidence="2 4" id="KW-0418">Kinase</keyword>
<proteinExistence type="predicted"/>
<sequence length="270" mass="29243">MKVLGIGDNVVDRYTHTHIRYPGGNALNFSVYAEMLGAQAAYLGVFGDDDNGSHVQRALAARDIDTSHCRVAAGENGYADLTIKQGERIFLGSNAGGIRQRISMDFAVTDIAWLSQFALLHTGAYSYLDKQLPALSVLPGRLSYDFSDDFDVEAALALCPLLDYAFFSCAERSLEETRRILLDAHRQGSRYAIATRGAQGAVLFDGQHWLEQPPQQVAARDTLGAGDAFITAFLLAHLAGRSLSDSLKNAAAFAAQICLLDGAFGEGERY</sequence>
<keyword evidence="5" id="KW-1185">Reference proteome</keyword>
<accession>A0A0G4JT91</accession>
<dbReference type="GO" id="GO:0016301">
    <property type="term" value="F:kinase activity"/>
    <property type="evidence" value="ECO:0007669"/>
    <property type="project" value="UniProtKB-KW"/>
</dbReference>
<evidence type="ECO:0000259" key="3">
    <source>
        <dbReference type="Pfam" id="PF00294"/>
    </source>
</evidence>
<evidence type="ECO:0000313" key="5">
    <source>
        <dbReference type="Proteomes" id="UP000044377"/>
    </source>
</evidence>
<dbReference type="PANTHER" id="PTHR10584">
    <property type="entry name" value="SUGAR KINASE"/>
    <property type="match status" value="1"/>
</dbReference>
<dbReference type="AlphaFoldDB" id="A0A0G4JT91"/>
<evidence type="ECO:0000256" key="2">
    <source>
        <dbReference type="ARBA" id="ARBA00022777"/>
    </source>
</evidence>
<feature type="domain" description="Carbohydrate kinase PfkB" evidence="3">
    <location>
        <begin position="19"/>
        <end position="132"/>
    </location>
</feature>
<evidence type="ECO:0000313" key="4">
    <source>
        <dbReference type="EMBL" id="CPR15560.1"/>
    </source>
</evidence>
<dbReference type="Pfam" id="PF00294">
    <property type="entry name" value="PfkB"/>
    <property type="match status" value="2"/>
</dbReference>
<dbReference type="EMBL" id="CGIG01000001">
    <property type="protein sequence ID" value="CPR15560.1"/>
    <property type="molecule type" value="Genomic_DNA"/>
</dbReference>
<name>A0A0G4JT91_9GAMM</name>
<dbReference type="RefSeq" id="WP_048636848.1">
    <property type="nucleotide sequence ID" value="NZ_CGIG01000001.1"/>
</dbReference>
<organism evidence="4 5">
    <name type="scientific">Brenneria goodwinii</name>
    <dbReference type="NCBI Taxonomy" id="1109412"/>
    <lineage>
        <taxon>Bacteria</taxon>
        <taxon>Pseudomonadati</taxon>
        <taxon>Pseudomonadota</taxon>
        <taxon>Gammaproteobacteria</taxon>
        <taxon>Enterobacterales</taxon>
        <taxon>Pectobacteriaceae</taxon>
        <taxon>Brenneria</taxon>
    </lineage>
</organism>
<dbReference type="InterPro" id="IPR029056">
    <property type="entry name" value="Ribokinase-like"/>
</dbReference>
<dbReference type="OrthoDB" id="9813569at2"/>
<feature type="domain" description="Carbohydrate kinase PfkB" evidence="3">
    <location>
        <begin position="172"/>
        <end position="260"/>
    </location>
</feature>
<dbReference type="SUPFAM" id="SSF53613">
    <property type="entry name" value="Ribokinase-like"/>
    <property type="match status" value="1"/>
</dbReference>
<dbReference type="PANTHER" id="PTHR10584:SF166">
    <property type="entry name" value="RIBOKINASE"/>
    <property type="match status" value="1"/>
</dbReference>
<evidence type="ECO:0000256" key="1">
    <source>
        <dbReference type="ARBA" id="ARBA00022679"/>
    </source>
</evidence>
<dbReference type="Gene3D" id="3.40.1190.20">
    <property type="match status" value="1"/>
</dbReference>
<dbReference type="Proteomes" id="UP000044377">
    <property type="component" value="Unassembled WGS sequence"/>
</dbReference>
<protein>
    <submittedName>
        <fullName evidence="4">Fructoselysine kinase</fullName>
        <ecNumber evidence="4">2.7.1.-</ecNumber>
    </submittedName>
</protein>